<reference evidence="2" key="2">
    <citation type="submission" date="2020-09" db="EMBL/GenBank/DDBJ databases">
        <authorList>
            <person name="Sun Q."/>
            <person name="Ohkuma M."/>
        </authorList>
    </citation>
    <scope>NUCLEOTIDE SEQUENCE</scope>
    <source>
        <strain evidence="2">JCM 4646</strain>
    </source>
</reference>
<dbReference type="GO" id="GO:0016042">
    <property type="term" value="P:lipid catabolic process"/>
    <property type="evidence" value="ECO:0007669"/>
    <property type="project" value="InterPro"/>
</dbReference>
<protein>
    <submittedName>
        <fullName evidence="2">Lipase</fullName>
    </submittedName>
</protein>
<evidence type="ECO:0000313" key="2">
    <source>
        <dbReference type="EMBL" id="GHH59333.1"/>
    </source>
</evidence>
<dbReference type="PANTHER" id="PTHR32015:SF1">
    <property type="entry name" value="LIPASE"/>
    <property type="match status" value="1"/>
</dbReference>
<dbReference type="RefSeq" id="WP_190208819.1">
    <property type="nucleotide sequence ID" value="NZ_BNBO01000001.1"/>
</dbReference>
<feature type="signal peptide" evidence="1">
    <location>
        <begin position="1"/>
        <end position="26"/>
    </location>
</feature>
<reference evidence="2" key="1">
    <citation type="journal article" date="2014" name="Int. J. Syst. Evol. Microbiol.">
        <title>Complete genome sequence of Corynebacterium casei LMG S-19264T (=DSM 44701T), isolated from a smear-ripened cheese.</title>
        <authorList>
            <consortium name="US DOE Joint Genome Institute (JGI-PGF)"/>
            <person name="Walter F."/>
            <person name="Albersmeier A."/>
            <person name="Kalinowski J."/>
            <person name="Ruckert C."/>
        </authorList>
    </citation>
    <scope>NUCLEOTIDE SEQUENCE</scope>
    <source>
        <strain evidence="2">JCM 4646</strain>
    </source>
</reference>
<keyword evidence="1" id="KW-0732">Signal</keyword>
<proteinExistence type="predicted"/>
<dbReference type="PANTHER" id="PTHR32015">
    <property type="entry name" value="FASTING INDUCED LIPASE"/>
    <property type="match status" value="1"/>
</dbReference>
<dbReference type="Proteomes" id="UP000617734">
    <property type="component" value="Unassembled WGS sequence"/>
</dbReference>
<evidence type="ECO:0000313" key="3">
    <source>
        <dbReference type="Proteomes" id="UP000617734"/>
    </source>
</evidence>
<dbReference type="AlphaFoldDB" id="A0A919FB62"/>
<dbReference type="Gene3D" id="3.40.50.1820">
    <property type="entry name" value="alpha/beta hydrolase"/>
    <property type="match status" value="1"/>
</dbReference>
<dbReference type="GeneID" id="95350786"/>
<organism evidence="2 3">
    <name type="scientific">Kitasatospora indigofera</name>
    <dbReference type="NCBI Taxonomy" id="67307"/>
    <lineage>
        <taxon>Bacteria</taxon>
        <taxon>Bacillati</taxon>
        <taxon>Actinomycetota</taxon>
        <taxon>Actinomycetes</taxon>
        <taxon>Kitasatosporales</taxon>
        <taxon>Streptomycetaceae</taxon>
        <taxon>Kitasatospora</taxon>
    </lineage>
</organism>
<dbReference type="InterPro" id="IPR029058">
    <property type="entry name" value="AB_hydrolase_fold"/>
</dbReference>
<comment type="caution">
    <text evidence="2">The sequence shown here is derived from an EMBL/GenBank/DDBJ whole genome shotgun (WGS) entry which is preliminary data.</text>
</comment>
<dbReference type="GO" id="GO:0016298">
    <property type="term" value="F:lipase activity"/>
    <property type="evidence" value="ECO:0007669"/>
    <property type="project" value="TreeGrafter"/>
</dbReference>
<gene>
    <name evidence="2" type="primary">aes</name>
    <name evidence="2" type="ORF">GCM10018781_02350</name>
</gene>
<dbReference type="SUPFAM" id="SSF53474">
    <property type="entry name" value="alpha/beta-Hydrolases"/>
    <property type="match status" value="1"/>
</dbReference>
<dbReference type="EMBL" id="BNBO01000001">
    <property type="protein sequence ID" value="GHH59333.1"/>
    <property type="molecule type" value="Genomic_DNA"/>
</dbReference>
<keyword evidence="3" id="KW-1185">Reference proteome</keyword>
<evidence type="ECO:0000256" key="1">
    <source>
        <dbReference type="SAM" id="SignalP"/>
    </source>
</evidence>
<sequence>MKRFTFRLITAAAAAALALTTAGAQASAAATTRPVEYHFAQGFVTGFPEPTRAPAGSNDWSCKPSSAHPEPVVLVHGTFENMRDNWGGASPLLANNGYCVFAFNYGGSAPDAAVQGTGPIEEGAAVLAGFVDQVRAATGAAEVDIVGHSQGGMLARHYLKNLGGAAKVGKLIGLGPSNHGTTLDGITELGRRLALLEPANRFLTGGCAACVQQEQGSPFLTALGAGGDTVPGVTYTVIATRFDEVVTPYTSAFLSGPNVTNITVQDQCLLDATDHLELAYDPIALTDVLNALDPAHPRAIPCQAVLPLTGPLL</sequence>
<dbReference type="Pfam" id="PF01674">
    <property type="entry name" value="Lipase_2"/>
    <property type="match status" value="1"/>
</dbReference>
<accession>A0A919FB62</accession>
<dbReference type="InterPro" id="IPR002918">
    <property type="entry name" value="Lipase_EstA/Esterase_EstB"/>
</dbReference>
<name>A0A919FB62_9ACTN</name>
<feature type="chain" id="PRO_5038407688" evidence="1">
    <location>
        <begin position="27"/>
        <end position="313"/>
    </location>
</feature>